<evidence type="ECO:0000256" key="1">
    <source>
        <dbReference type="ARBA" id="ARBA00008005"/>
    </source>
</evidence>
<feature type="domain" description="Tail sheath protein subtilisin-like" evidence="2">
    <location>
        <begin position="208"/>
        <end position="368"/>
    </location>
</feature>
<dbReference type="AlphaFoldDB" id="A0A212JBH5"/>
<dbReference type="PIRSF" id="PIRSF007349">
    <property type="entry name" value="Tsp_L"/>
    <property type="match status" value="1"/>
</dbReference>
<protein>
    <submittedName>
        <fullName evidence="4">Mu-like prophage FluMu tail sheath protein</fullName>
    </submittedName>
</protein>
<reference evidence="4" key="1">
    <citation type="submission" date="2016-04" db="EMBL/GenBank/DDBJ databases">
        <authorList>
            <person name="Evans L.H."/>
            <person name="Alamgir A."/>
            <person name="Owens N."/>
            <person name="Weber N.D."/>
            <person name="Virtaneva K."/>
            <person name="Barbian K."/>
            <person name="Babar A."/>
            <person name="Rosenke K."/>
        </authorList>
    </citation>
    <scope>NUCLEOTIDE SEQUENCE</scope>
    <source>
        <strain evidence="4">92-2</strain>
    </source>
</reference>
<comment type="similarity">
    <text evidence="1">Belongs to the myoviridae tail sheath protein family.</text>
</comment>
<evidence type="ECO:0000259" key="3">
    <source>
        <dbReference type="Pfam" id="PF17482"/>
    </source>
</evidence>
<gene>
    <name evidence="4" type="ORF">KM92DES2_10843</name>
</gene>
<dbReference type="Pfam" id="PF17482">
    <property type="entry name" value="Phage_sheath_1C"/>
    <property type="match status" value="1"/>
</dbReference>
<dbReference type="InterPro" id="IPR007067">
    <property type="entry name" value="Tail_sheath"/>
</dbReference>
<dbReference type="EMBL" id="FLUP01000001">
    <property type="protein sequence ID" value="SBV96823.1"/>
    <property type="molecule type" value="Genomic_DNA"/>
</dbReference>
<evidence type="ECO:0000259" key="2">
    <source>
        <dbReference type="Pfam" id="PF04984"/>
    </source>
</evidence>
<name>A0A212JBH5_9BACT</name>
<dbReference type="RefSeq" id="WP_227118603.1">
    <property type="nucleotide sequence ID" value="NZ_LT598928.1"/>
</dbReference>
<organism evidence="4">
    <name type="scientific">uncultured Desulfovibrio sp</name>
    <dbReference type="NCBI Taxonomy" id="167968"/>
    <lineage>
        <taxon>Bacteria</taxon>
        <taxon>Pseudomonadati</taxon>
        <taxon>Thermodesulfobacteriota</taxon>
        <taxon>Desulfovibrionia</taxon>
        <taxon>Desulfovibrionales</taxon>
        <taxon>Desulfovibrionaceae</taxon>
        <taxon>Desulfovibrio</taxon>
        <taxon>environmental samples</taxon>
    </lineage>
</organism>
<accession>A0A212JBH5</accession>
<proteinExistence type="inferred from homology"/>
<dbReference type="Pfam" id="PF04984">
    <property type="entry name" value="Phage_sheath_1"/>
    <property type="match status" value="1"/>
</dbReference>
<dbReference type="InterPro" id="IPR035089">
    <property type="entry name" value="Phage_sheath_subtilisin"/>
</dbReference>
<dbReference type="InterPro" id="IPR020287">
    <property type="entry name" value="Tail_sheath_C"/>
</dbReference>
<sequence length="491" mass="53158">MAISFNGIGNNVRVPLTYIEFDNSGAVRGTPVMEWRVLLMGHPETDNTGETLKPVLITSADQAAGLWGRGSQIASMARMALRNGSMLEMYCMAVPEDAAAVAAKGLVTLTGQCTVTGVVSLYIGGTRVRAKAVAGETLATTAARLAAAINADGTLPVTAVASADNAGLINLTCRWKGATGNALDVRLNYASEDALPTGLRASITAMSGGAADPDMDQVVAKLGDTWWKALVTPWVQKTEREQLEVWLDAQFGPMRQQECQAWGAYRGTLAETSTYGNGGNSQLVSIMCVGKSPSSPWDIAAAYGMRAAVSLATDPARPLQTLELTGIKAPAREDRWSLEERNILLWDGIATYRVTEDGTVQIEREVTMYQHNSYDTADPSYLDVQTVATLGYWRYAVNARITQKFPRHKLADDGTQYGDGQAIVTPSVIRAELLALFRELEQKGLVENADAFKEGLLVERNADDRNRLDVLAAPDLVNQFRIFAMLTRFIL</sequence>
<evidence type="ECO:0000313" key="4">
    <source>
        <dbReference type="EMBL" id="SBV96823.1"/>
    </source>
</evidence>
<feature type="domain" description="Tail sheath protein C-terminal" evidence="3">
    <location>
        <begin position="377"/>
        <end position="489"/>
    </location>
</feature>